<dbReference type="HOGENOM" id="CLU_1402669_0_0_1"/>
<evidence type="ECO:0000256" key="1">
    <source>
        <dbReference type="SAM" id="Phobius"/>
    </source>
</evidence>
<reference evidence="2 3" key="1">
    <citation type="journal article" date="2008" name="Nature">
        <title>The genome of Laccaria bicolor provides insights into mycorrhizal symbiosis.</title>
        <authorList>
            <person name="Martin F."/>
            <person name="Aerts A."/>
            <person name="Ahren D."/>
            <person name="Brun A."/>
            <person name="Danchin E.G.J."/>
            <person name="Duchaussoy F."/>
            <person name="Gibon J."/>
            <person name="Kohler A."/>
            <person name="Lindquist E."/>
            <person name="Pereda V."/>
            <person name="Salamov A."/>
            <person name="Shapiro H.J."/>
            <person name="Wuyts J."/>
            <person name="Blaudez D."/>
            <person name="Buee M."/>
            <person name="Brokstein P."/>
            <person name="Canbaeck B."/>
            <person name="Cohen D."/>
            <person name="Courty P.E."/>
            <person name="Coutinho P.M."/>
            <person name="Delaruelle C."/>
            <person name="Detter J.C."/>
            <person name="Deveau A."/>
            <person name="DiFazio S."/>
            <person name="Duplessis S."/>
            <person name="Fraissinet-Tachet L."/>
            <person name="Lucic E."/>
            <person name="Frey-Klett P."/>
            <person name="Fourrey C."/>
            <person name="Feussner I."/>
            <person name="Gay G."/>
            <person name="Grimwood J."/>
            <person name="Hoegger P.J."/>
            <person name="Jain P."/>
            <person name="Kilaru S."/>
            <person name="Labbe J."/>
            <person name="Lin Y.C."/>
            <person name="Legue V."/>
            <person name="Le Tacon F."/>
            <person name="Marmeisse R."/>
            <person name="Melayah D."/>
            <person name="Montanini B."/>
            <person name="Muratet M."/>
            <person name="Nehls U."/>
            <person name="Niculita-Hirzel H."/>
            <person name="Oudot-Le Secq M.P."/>
            <person name="Peter M."/>
            <person name="Quesneville H."/>
            <person name="Rajashekar B."/>
            <person name="Reich M."/>
            <person name="Rouhier N."/>
            <person name="Schmutz J."/>
            <person name="Yin T."/>
            <person name="Chalot M."/>
            <person name="Henrissat B."/>
            <person name="Kuees U."/>
            <person name="Lucas S."/>
            <person name="Van de Peer Y."/>
            <person name="Podila G.K."/>
            <person name="Polle A."/>
            <person name="Pukkila P.J."/>
            <person name="Richardson P.M."/>
            <person name="Rouze P."/>
            <person name="Sanders I.R."/>
            <person name="Stajich J.E."/>
            <person name="Tunlid A."/>
            <person name="Tuskan G."/>
            <person name="Grigoriev I.V."/>
        </authorList>
    </citation>
    <scope>NUCLEOTIDE SEQUENCE [LARGE SCALE GENOMIC DNA]</scope>
    <source>
        <strain evidence="3">S238N-H82 / ATCC MYA-4686</strain>
    </source>
</reference>
<dbReference type="GeneID" id="6082784"/>
<dbReference type="EMBL" id="DS547132">
    <property type="protein sequence ID" value="EDR02241.1"/>
    <property type="molecule type" value="Genomic_DNA"/>
</dbReference>
<dbReference type="KEGG" id="lbc:LACBIDRAFT_332591"/>
<sequence>MGPGRNPCVITFKSWGNNVFEHSQSHGGNRNLKDVDFLRFLNWWARTISWNVTIIGDSFGSIRMVDVFPRLSAWSANHVVEQLVVLFDMHIEFLIFVFFIFSCSRIFSLLFSLQHMEAPLLTMEWVRFFARSLLSFHAQNLRNMAISVYSPVNSASMPAAFDFWPGQKRIMPQMQKYSHMDSHTTAVGHNTYQA</sequence>
<keyword evidence="3" id="KW-1185">Reference proteome</keyword>
<gene>
    <name evidence="2" type="ORF">LACBIDRAFT_332591</name>
</gene>
<dbReference type="AlphaFoldDB" id="B0DTA0"/>
<dbReference type="InParanoid" id="B0DTA0"/>
<dbReference type="Proteomes" id="UP000001194">
    <property type="component" value="Unassembled WGS sequence"/>
</dbReference>
<keyword evidence="1" id="KW-1133">Transmembrane helix</keyword>
<protein>
    <submittedName>
        <fullName evidence="2">Predicted protein</fullName>
    </submittedName>
</protein>
<evidence type="ECO:0000313" key="2">
    <source>
        <dbReference type="EMBL" id="EDR02241.1"/>
    </source>
</evidence>
<feature type="transmembrane region" description="Helical" evidence="1">
    <location>
        <begin position="93"/>
        <end position="113"/>
    </location>
</feature>
<organism evidence="3">
    <name type="scientific">Laccaria bicolor (strain S238N-H82 / ATCC MYA-4686)</name>
    <name type="common">Bicoloured deceiver</name>
    <name type="synonym">Laccaria laccata var. bicolor</name>
    <dbReference type="NCBI Taxonomy" id="486041"/>
    <lineage>
        <taxon>Eukaryota</taxon>
        <taxon>Fungi</taxon>
        <taxon>Dikarya</taxon>
        <taxon>Basidiomycota</taxon>
        <taxon>Agaricomycotina</taxon>
        <taxon>Agaricomycetes</taxon>
        <taxon>Agaricomycetidae</taxon>
        <taxon>Agaricales</taxon>
        <taxon>Agaricineae</taxon>
        <taxon>Hydnangiaceae</taxon>
        <taxon>Laccaria</taxon>
    </lineage>
</organism>
<keyword evidence="1" id="KW-0472">Membrane</keyword>
<keyword evidence="1" id="KW-0812">Transmembrane</keyword>
<evidence type="ECO:0000313" key="3">
    <source>
        <dbReference type="Proteomes" id="UP000001194"/>
    </source>
</evidence>
<proteinExistence type="predicted"/>
<dbReference type="RefSeq" id="XP_001887186.1">
    <property type="nucleotide sequence ID" value="XM_001887151.1"/>
</dbReference>
<name>B0DTA0_LACBS</name>
<accession>B0DTA0</accession>